<name>A0A0N4WGP5_HAEPC</name>
<keyword evidence="2" id="KW-1185">Reference proteome</keyword>
<proteinExistence type="predicted"/>
<dbReference type="Proteomes" id="UP000268014">
    <property type="component" value="Unassembled WGS sequence"/>
</dbReference>
<reference evidence="1 2" key="2">
    <citation type="submission" date="2018-11" db="EMBL/GenBank/DDBJ databases">
        <authorList>
            <consortium name="Pathogen Informatics"/>
        </authorList>
    </citation>
    <scope>NUCLEOTIDE SEQUENCE [LARGE SCALE GENOMIC DNA]</scope>
    <source>
        <strain evidence="1 2">MHpl1</strain>
    </source>
</reference>
<dbReference type="AlphaFoldDB" id="A0A0N4WGP5"/>
<evidence type="ECO:0000313" key="1">
    <source>
        <dbReference type="EMBL" id="VDO38926.1"/>
    </source>
</evidence>
<evidence type="ECO:0000313" key="3">
    <source>
        <dbReference type="WBParaSite" id="HPLM_0000999901-mRNA-1"/>
    </source>
</evidence>
<accession>A0A0N4WGP5</accession>
<evidence type="ECO:0000313" key="2">
    <source>
        <dbReference type="Proteomes" id="UP000268014"/>
    </source>
</evidence>
<dbReference type="WBParaSite" id="HPLM_0000999901-mRNA-1">
    <property type="protein sequence ID" value="HPLM_0000999901-mRNA-1"/>
    <property type="gene ID" value="HPLM_0000999901"/>
</dbReference>
<dbReference type="EMBL" id="UZAF01017188">
    <property type="protein sequence ID" value="VDO38926.1"/>
    <property type="molecule type" value="Genomic_DNA"/>
</dbReference>
<organism evidence="3">
    <name type="scientific">Haemonchus placei</name>
    <name type="common">Barber's pole worm</name>
    <dbReference type="NCBI Taxonomy" id="6290"/>
    <lineage>
        <taxon>Eukaryota</taxon>
        <taxon>Metazoa</taxon>
        <taxon>Ecdysozoa</taxon>
        <taxon>Nematoda</taxon>
        <taxon>Chromadorea</taxon>
        <taxon>Rhabditida</taxon>
        <taxon>Rhabditina</taxon>
        <taxon>Rhabditomorpha</taxon>
        <taxon>Strongyloidea</taxon>
        <taxon>Trichostrongylidae</taxon>
        <taxon>Haemonchus</taxon>
    </lineage>
</organism>
<protein>
    <submittedName>
        <fullName evidence="1 3">Uncharacterized protein</fullName>
    </submittedName>
</protein>
<sequence length="110" mass="12106">MPPRRRRVSWLERPVAMAPMEGTSDGAHLSPVHAKSAGCSPMFSRRLRFLGCAGPSFDSPYQLGELAEVHEIVAGKLEISEFFKIRDSAVLEKSLIVYSILLTLLPNGPI</sequence>
<reference evidence="3" key="1">
    <citation type="submission" date="2017-02" db="UniProtKB">
        <authorList>
            <consortium name="WormBaseParasite"/>
        </authorList>
    </citation>
    <scope>IDENTIFICATION</scope>
</reference>
<gene>
    <name evidence="1" type="ORF">HPLM_LOCUS9991</name>
</gene>